<dbReference type="InterPro" id="IPR008936">
    <property type="entry name" value="Rho_GTPase_activation_prot"/>
</dbReference>
<dbReference type="InterPro" id="IPR050729">
    <property type="entry name" value="Rho-GAP"/>
</dbReference>
<dbReference type="PROSITE" id="PS50020">
    <property type="entry name" value="WW_DOMAIN_2"/>
    <property type="match status" value="1"/>
</dbReference>
<dbReference type="Gene3D" id="2.30.29.30">
    <property type="entry name" value="Pleckstrin-homology domain (PH domain)/Phosphotyrosine-binding domain (PTB)"/>
    <property type="match status" value="1"/>
</dbReference>
<dbReference type="InterPro" id="IPR000198">
    <property type="entry name" value="RhoGAP_dom"/>
</dbReference>
<dbReference type="SMART" id="SM00324">
    <property type="entry name" value="RhoGAP"/>
    <property type="match status" value="1"/>
</dbReference>
<feature type="domain" description="WW" evidence="3">
    <location>
        <begin position="94"/>
        <end position="121"/>
    </location>
</feature>
<name>A0A8J5KET7_HOMAM</name>
<evidence type="ECO:0000313" key="6">
    <source>
        <dbReference type="Proteomes" id="UP000747542"/>
    </source>
</evidence>
<protein>
    <submittedName>
        <fullName evidence="5">Rho GTPase-activating protein 27-like</fullName>
    </submittedName>
</protein>
<dbReference type="PANTHER" id="PTHR23176">
    <property type="entry name" value="RHO/RAC/CDC GTPASE-ACTIVATING PROTEIN"/>
    <property type="match status" value="1"/>
</dbReference>
<dbReference type="Pfam" id="PF00620">
    <property type="entry name" value="RhoGAP"/>
    <property type="match status" value="1"/>
</dbReference>
<evidence type="ECO:0000256" key="2">
    <source>
        <dbReference type="SAM" id="MobiDB-lite"/>
    </source>
</evidence>
<evidence type="ECO:0000256" key="1">
    <source>
        <dbReference type="ARBA" id="ARBA00022468"/>
    </source>
</evidence>
<reference evidence="5" key="1">
    <citation type="journal article" date="2021" name="Sci. Adv.">
        <title>The American lobster genome reveals insights on longevity, neural, and immune adaptations.</title>
        <authorList>
            <person name="Polinski J.M."/>
            <person name="Zimin A.V."/>
            <person name="Clark K.F."/>
            <person name="Kohn A.B."/>
            <person name="Sadowski N."/>
            <person name="Timp W."/>
            <person name="Ptitsyn A."/>
            <person name="Khanna P."/>
            <person name="Romanova D.Y."/>
            <person name="Williams P."/>
            <person name="Greenwood S.J."/>
            <person name="Moroz L.L."/>
            <person name="Walt D.R."/>
            <person name="Bodnar A.G."/>
        </authorList>
    </citation>
    <scope>NUCLEOTIDE SEQUENCE</scope>
    <source>
        <strain evidence="5">GMGI-L3</strain>
    </source>
</reference>
<evidence type="ECO:0000259" key="3">
    <source>
        <dbReference type="PROSITE" id="PS50020"/>
    </source>
</evidence>
<accession>A0A8J5KET7</accession>
<gene>
    <name evidence="5" type="primary">Arhgap27-L</name>
    <name evidence="5" type="ORF">Hamer_G012515</name>
</gene>
<dbReference type="InterPro" id="IPR036020">
    <property type="entry name" value="WW_dom_sf"/>
</dbReference>
<feature type="compositionally biased region" description="Basic and acidic residues" evidence="2">
    <location>
        <begin position="222"/>
        <end position="249"/>
    </location>
</feature>
<comment type="caution">
    <text evidence="5">The sequence shown here is derived from an EMBL/GenBank/DDBJ whole genome shotgun (WGS) entry which is preliminary data.</text>
</comment>
<sequence>MEIIRNNKGGSKLCAEGYLYTKKSSNSTRICREYSQRNAPSCKGCAHTDLEVKQLPSVTEHRHDPDPNKVKAAKVKNIIKTAALTNRGRPAHIWLATNNDEGKIYYYEESGSKSLWRLPQQEYTVKEGFLYRTFLLREGKKVRKNWTQSYARYLMANFDKGYNGLLYFSKTKDEDKKAEEFEFYPTCHLEHTTDKKTSRQQVLGLRNGLETEDGMQYTAPTTEKEEKKGKRGSEKIKREASVEHLSPDSKGITDKLRNFIKRRPLKETLEKKGIYKESVFGSTLAELRVAQRNYTILSREKEIHNLSGALKLFFRELKEPLIPFDNYQDFIQATGSEYRKMNQQADKLTKAVNKLPQENYDTLKLLLQHLLRVSEFESENRMSISNLAIVFGPCLLWPRVTSSHDLMTDVMLHNRVIEGILADFPKIFSSRK</sequence>
<keyword evidence="6" id="KW-1185">Reference proteome</keyword>
<proteinExistence type="predicted"/>
<dbReference type="Gene3D" id="2.20.25.240">
    <property type="match status" value="1"/>
</dbReference>
<feature type="domain" description="Rho-GAP" evidence="4">
    <location>
        <begin position="240"/>
        <end position="428"/>
    </location>
</feature>
<evidence type="ECO:0000313" key="5">
    <source>
        <dbReference type="EMBL" id="KAG7170943.1"/>
    </source>
</evidence>
<dbReference type="GO" id="GO:0005096">
    <property type="term" value="F:GTPase activator activity"/>
    <property type="evidence" value="ECO:0007669"/>
    <property type="project" value="UniProtKB-KW"/>
</dbReference>
<dbReference type="InterPro" id="IPR011993">
    <property type="entry name" value="PH-like_dom_sf"/>
</dbReference>
<dbReference type="PANTHER" id="PTHR23176:SF129">
    <property type="entry name" value="RHO GTPASE ACTIVATING PROTEIN AT 16F, ISOFORM E-RELATED"/>
    <property type="match status" value="1"/>
</dbReference>
<keyword evidence="1" id="KW-0343">GTPase activation</keyword>
<dbReference type="EMBL" id="JAHLQT010013238">
    <property type="protein sequence ID" value="KAG7170943.1"/>
    <property type="molecule type" value="Genomic_DNA"/>
</dbReference>
<dbReference type="AlphaFoldDB" id="A0A8J5KET7"/>
<organism evidence="5 6">
    <name type="scientific">Homarus americanus</name>
    <name type="common">American lobster</name>
    <dbReference type="NCBI Taxonomy" id="6706"/>
    <lineage>
        <taxon>Eukaryota</taxon>
        <taxon>Metazoa</taxon>
        <taxon>Ecdysozoa</taxon>
        <taxon>Arthropoda</taxon>
        <taxon>Crustacea</taxon>
        <taxon>Multicrustacea</taxon>
        <taxon>Malacostraca</taxon>
        <taxon>Eumalacostraca</taxon>
        <taxon>Eucarida</taxon>
        <taxon>Decapoda</taxon>
        <taxon>Pleocyemata</taxon>
        <taxon>Astacidea</taxon>
        <taxon>Nephropoidea</taxon>
        <taxon>Nephropidae</taxon>
        <taxon>Homarus</taxon>
    </lineage>
</organism>
<dbReference type="GO" id="GO:0007165">
    <property type="term" value="P:signal transduction"/>
    <property type="evidence" value="ECO:0007669"/>
    <property type="project" value="InterPro"/>
</dbReference>
<evidence type="ECO:0000259" key="4">
    <source>
        <dbReference type="PROSITE" id="PS50238"/>
    </source>
</evidence>
<dbReference type="Proteomes" id="UP000747542">
    <property type="component" value="Unassembled WGS sequence"/>
</dbReference>
<dbReference type="GO" id="GO:0005737">
    <property type="term" value="C:cytoplasm"/>
    <property type="evidence" value="ECO:0007669"/>
    <property type="project" value="TreeGrafter"/>
</dbReference>
<dbReference type="InterPro" id="IPR001202">
    <property type="entry name" value="WW_dom"/>
</dbReference>
<dbReference type="CDD" id="cd00159">
    <property type="entry name" value="RhoGAP"/>
    <property type="match status" value="1"/>
</dbReference>
<dbReference type="SUPFAM" id="SSF48350">
    <property type="entry name" value="GTPase activation domain, GAP"/>
    <property type="match status" value="1"/>
</dbReference>
<dbReference type="SUPFAM" id="SSF51045">
    <property type="entry name" value="WW domain"/>
    <property type="match status" value="1"/>
</dbReference>
<feature type="region of interest" description="Disordered" evidence="2">
    <location>
        <begin position="210"/>
        <end position="249"/>
    </location>
</feature>
<dbReference type="Gene3D" id="1.10.555.10">
    <property type="entry name" value="Rho GTPase activation protein"/>
    <property type="match status" value="1"/>
</dbReference>
<dbReference type="PROSITE" id="PS50238">
    <property type="entry name" value="RHOGAP"/>
    <property type="match status" value="1"/>
</dbReference>